<sequence length="496" mass="56451">MFNKKMVSICIICLLFLGACNNGEKVNTVIKNPNNETNNNQTEVKEEKGNEQVNEEKHENDPGIETSSESESVSKINSLEQMKEQKSGSLVQDATPQFEVENSAIEPLNSNQIKAMIEELEKLTNETADATEIYNKIVQLLRSPNYKEIINRAENFEPRFDKPFMPSVSEEDNNDVQSNRGKAIILLDAKSSMLLSQDGQLTLETIKNSITRFAKIIGQNNEVSLIVYGHKNNNSETDHVQACNAVEEMYPMGAFDEEQFKQSLRTIEGNGESPLSQALKKAEEISGEEDEEVSIYVISNGAETCDGDPVKEIKTFMSKNVDRSVHIIGLEVDEDAGDMLKELSILGKGSYYSVKNEEELKNIVGEKWLKNYIDLALAHTKAPGPWEILDEYNRFDEDLNQIREVIKTEKSRYDQAVQILSLEKFVDQSIVDQVSELIIEEYRNKLDIISEFRTNKLEEIDQEAKDIRDQVEEWKEQMQQLENLAFAQPNSEHQVF</sequence>
<dbReference type="EMBL" id="LGTK01000054">
    <property type="protein sequence ID" value="KPH72455.1"/>
    <property type="molecule type" value="Genomic_DNA"/>
</dbReference>
<evidence type="ECO:0000256" key="2">
    <source>
        <dbReference type="SAM" id="MobiDB-lite"/>
    </source>
</evidence>
<dbReference type="Proteomes" id="UP000037854">
    <property type="component" value="Unassembled WGS sequence"/>
</dbReference>
<dbReference type="InterPro" id="IPR036465">
    <property type="entry name" value="vWFA_dom_sf"/>
</dbReference>
<evidence type="ECO:0000256" key="1">
    <source>
        <dbReference type="SAM" id="Coils"/>
    </source>
</evidence>
<proteinExistence type="predicted"/>
<dbReference type="RefSeq" id="WP_060668908.1">
    <property type="nucleotide sequence ID" value="NZ_LGTK01000054.1"/>
</dbReference>
<keyword evidence="3" id="KW-0732">Signal</keyword>
<dbReference type="PROSITE" id="PS51257">
    <property type="entry name" value="PROKAR_LIPOPROTEIN"/>
    <property type="match status" value="1"/>
</dbReference>
<accession>A0ABR5MH39</accession>
<name>A0ABR5MH39_9BACI</name>
<dbReference type="Gene3D" id="3.40.50.410">
    <property type="entry name" value="von Willebrand factor, type A domain"/>
    <property type="match status" value="1"/>
</dbReference>
<feature type="compositionally biased region" description="Basic and acidic residues" evidence="2">
    <location>
        <begin position="43"/>
        <end position="61"/>
    </location>
</feature>
<evidence type="ECO:0000256" key="3">
    <source>
        <dbReference type="SAM" id="SignalP"/>
    </source>
</evidence>
<feature type="region of interest" description="Disordered" evidence="2">
    <location>
        <begin position="31"/>
        <end position="84"/>
    </location>
</feature>
<evidence type="ECO:0000313" key="6">
    <source>
        <dbReference type="Proteomes" id="UP000037854"/>
    </source>
</evidence>
<organism evidence="5 6">
    <name type="scientific">Oceanobacillus caeni</name>
    <dbReference type="NCBI Taxonomy" id="405946"/>
    <lineage>
        <taxon>Bacteria</taxon>
        <taxon>Bacillati</taxon>
        <taxon>Bacillota</taxon>
        <taxon>Bacilli</taxon>
        <taxon>Bacillales</taxon>
        <taxon>Bacillaceae</taxon>
        <taxon>Oceanobacillus</taxon>
    </lineage>
</organism>
<reference evidence="5 6" key="1">
    <citation type="submission" date="2015-07" db="EMBL/GenBank/DDBJ databases">
        <title>High-quality draft genome sequence of Oceanobacillus caeni HM6, a bacillus isolated from a human feces.</title>
        <authorList>
            <person name="Kumar J."/>
            <person name="Verma M.K."/>
            <person name="Pandey R."/>
            <person name="Bhambi M."/>
            <person name="Chauhan N."/>
        </authorList>
    </citation>
    <scope>NUCLEOTIDE SEQUENCE [LARGE SCALE GENOMIC DNA]</scope>
    <source>
        <strain evidence="5 6">HM6</strain>
    </source>
</reference>
<evidence type="ECO:0000313" key="5">
    <source>
        <dbReference type="EMBL" id="KPH72455.1"/>
    </source>
</evidence>
<feature type="compositionally biased region" description="Low complexity" evidence="2">
    <location>
        <begin position="31"/>
        <end position="42"/>
    </location>
</feature>
<feature type="coiled-coil region" evidence="1">
    <location>
        <begin position="457"/>
        <end position="484"/>
    </location>
</feature>
<dbReference type="PROSITE" id="PS50234">
    <property type="entry name" value="VWFA"/>
    <property type="match status" value="1"/>
</dbReference>
<feature type="chain" id="PRO_5046422739" description="VWFA domain-containing protein" evidence="3">
    <location>
        <begin position="23"/>
        <end position="496"/>
    </location>
</feature>
<keyword evidence="1" id="KW-0175">Coiled coil</keyword>
<feature type="domain" description="VWFA" evidence="4">
    <location>
        <begin position="182"/>
        <end position="373"/>
    </location>
</feature>
<feature type="compositionally biased region" description="Low complexity" evidence="2">
    <location>
        <begin position="65"/>
        <end position="74"/>
    </location>
</feature>
<protein>
    <recommendedName>
        <fullName evidence="4">VWFA domain-containing protein</fullName>
    </recommendedName>
</protein>
<feature type="signal peptide" evidence="3">
    <location>
        <begin position="1"/>
        <end position="22"/>
    </location>
</feature>
<gene>
    <name evidence="5" type="ORF">AFL42_13300</name>
</gene>
<comment type="caution">
    <text evidence="5">The sequence shown here is derived from an EMBL/GenBank/DDBJ whole genome shotgun (WGS) entry which is preliminary data.</text>
</comment>
<keyword evidence="6" id="KW-1185">Reference proteome</keyword>
<dbReference type="InterPro" id="IPR002035">
    <property type="entry name" value="VWF_A"/>
</dbReference>
<evidence type="ECO:0000259" key="4">
    <source>
        <dbReference type="PROSITE" id="PS50234"/>
    </source>
</evidence>
<dbReference type="SUPFAM" id="SSF53300">
    <property type="entry name" value="vWA-like"/>
    <property type="match status" value="1"/>
</dbReference>